<reference evidence="1 2" key="1">
    <citation type="journal article" date="2020" name="bioRxiv">
        <title>Whole genome comparisons of ergot fungi reveals the divergence and evolution of species within the genus Claviceps are the result of varying mechanisms driving genome evolution and host range expansion.</title>
        <authorList>
            <person name="Wyka S.A."/>
            <person name="Mondo S.J."/>
            <person name="Liu M."/>
            <person name="Dettman J."/>
            <person name="Nalam V."/>
            <person name="Broders K.D."/>
        </authorList>
    </citation>
    <scope>NUCLEOTIDE SEQUENCE [LARGE SCALE GENOMIC DNA]</scope>
    <source>
        <strain evidence="1 2">Clav52</strain>
    </source>
</reference>
<gene>
    <name evidence="1" type="ORF">E4U09_003365</name>
</gene>
<accession>A0A9P7U989</accession>
<keyword evidence="2" id="KW-1185">Reference proteome</keyword>
<dbReference type="AlphaFoldDB" id="A0A9P7U989"/>
<dbReference type="EMBL" id="SRRH01000027">
    <property type="protein sequence ID" value="KAG6302273.1"/>
    <property type="molecule type" value="Genomic_DNA"/>
</dbReference>
<name>A0A9P7U989_9HYPO</name>
<evidence type="ECO:0000313" key="2">
    <source>
        <dbReference type="Proteomes" id="UP000707071"/>
    </source>
</evidence>
<evidence type="ECO:0000313" key="1">
    <source>
        <dbReference type="EMBL" id="KAG6302273.1"/>
    </source>
</evidence>
<proteinExistence type="predicted"/>
<sequence length="186" mass="21151">MSPSHMIGVAGGLWYWSKLIARCILQRLERERFNDFIRLVHSQHPLPSILVAELFIHNDVSPDPRIPPYIQALSQHGYVDAPSILRALYKYSSLHAQLNPVAQLGAMDAIDDEKGREDGASGKKPLRRWRSSSWLEEVMFYHVIKTMVEGTAFRDTRAALQLCHVMSKWMGLFTSVSTIAWGAFKT</sequence>
<organism evidence="1 2">
    <name type="scientific">Claviceps aff. purpurea</name>
    <dbReference type="NCBI Taxonomy" id="1967640"/>
    <lineage>
        <taxon>Eukaryota</taxon>
        <taxon>Fungi</taxon>
        <taxon>Dikarya</taxon>
        <taxon>Ascomycota</taxon>
        <taxon>Pezizomycotina</taxon>
        <taxon>Sordariomycetes</taxon>
        <taxon>Hypocreomycetidae</taxon>
        <taxon>Hypocreales</taxon>
        <taxon>Clavicipitaceae</taxon>
        <taxon>Claviceps</taxon>
    </lineage>
</organism>
<dbReference type="Proteomes" id="UP000707071">
    <property type="component" value="Unassembled WGS sequence"/>
</dbReference>
<comment type="caution">
    <text evidence="1">The sequence shown here is derived from an EMBL/GenBank/DDBJ whole genome shotgun (WGS) entry which is preliminary data.</text>
</comment>
<protein>
    <submittedName>
        <fullName evidence="1">Uncharacterized protein</fullName>
    </submittedName>
</protein>